<feature type="region of interest" description="Disordered" evidence="6">
    <location>
        <begin position="1"/>
        <end position="25"/>
    </location>
</feature>
<dbReference type="SUPFAM" id="SSF51735">
    <property type="entry name" value="NAD(P)-binding Rossmann-fold domains"/>
    <property type="match status" value="1"/>
</dbReference>
<evidence type="ECO:0000256" key="4">
    <source>
        <dbReference type="ARBA" id="ARBA00022857"/>
    </source>
</evidence>
<evidence type="ECO:0000256" key="1">
    <source>
        <dbReference type="ARBA" id="ARBA00008072"/>
    </source>
</evidence>
<dbReference type="PANTHER" id="PTHR45348">
    <property type="entry name" value="HYPOTHETICAL OXIDOREDUCTASE (EUROFUNG)"/>
    <property type="match status" value="1"/>
</dbReference>
<dbReference type="EMBL" id="JAGMUV010000029">
    <property type="protein sequence ID" value="KAH7116292.1"/>
    <property type="molecule type" value="Genomic_DNA"/>
</dbReference>
<keyword evidence="9" id="KW-1185">Reference proteome</keyword>
<dbReference type="AlphaFoldDB" id="A0A9P9DC77"/>
<comment type="similarity">
    <text evidence="1">Belongs to the zinc-containing alcohol dehydrogenase family.</text>
</comment>
<organism evidence="8 9">
    <name type="scientific">Dactylonectria macrodidyma</name>
    <dbReference type="NCBI Taxonomy" id="307937"/>
    <lineage>
        <taxon>Eukaryota</taxon>
        <taxon>Fungi</taxon>
        <taxon>Dikarya</taxon>
        <taxon>Ascomycota</taxon>
        <taxon>Pezizomycotina</taxon>
        <taxon>Sordariomycetes</taxon>
        <taxon>Hypocreomycetidae</taxon>
        <taxon>Hypocreales</taxon>
        <taxon>Nectriaceae</taxon>
        <taxon>Dactylonectria</taxon>
    </lineage>
</organism>
<dbReference type="InterPro" id="IPR020843">
    <property type="entry name" value="ER"/>
</dbReference>
<dbReference type="InterPro" id="IPR036291">
    <property type="entry name" value="NAD(P)-bd_dom_sf"/>
</dbReference>
<dbReference type="GO" id="GO:0000166">
    <property type="term" value="F:nucleotide binding"/>
    <property type="evidence" value="ECO:0007669"/>
    <property type="project" value="UniProtKB-KW"/>
</dbReference>
<dbReference type="Gene3D" id="3.90.180.10">
    <property type="entry name" value="Medium-chain alcohol dehydrogenases, catalytic domain"/>
    <property type="match status" value="1"/>
</dbReference>
<dbReference type="PANTHER" id="PTHR45348:SF1">
    <property type="entry name" value="TRANS-ENOYL REDUCTASE STHE"/>
    <property type="match status" value="1"/>
</dbReference>
<feature type="domain" description="Enoyl reductase (ER)" evidence="7">
    <location>
        <begin position="13"/>
        <end position="356"/>
    </location>
</feature>
<dbReference type="InterPro" id="IPR011032">
    <property type="entry name" value="GroES-like_sf"/>
</dbReference>
<dbReference type="InterPro" id="IPR013149">
    <property type="entry name" value="ADH-like_C"/>
</dbReference>
<evidence type="ECO:0000313" key="9">
    <source>
        <dbReference type="Proteomes" id="UP000738349"/>
    </source>
</evidence>
<accession>A0A9P9DC77</accession>
<dbReference type="SUPFAM" id="SSF50129">
    <property type="entry name" value="GroES-like"/>
    <property type="match status" value="1"/>
</dbReference>
<dbReference type="GO" id="GO:0016651">
    <property type="term" value="F:oxidoreductase activity, acting on NAD(P)H"/>
    <property type="evidence" value="ECO:0007669"/>
    <property type="project" value="InterPro"/>
</dbReference>
<evidence type="ECO:0000256" key="6">
    <source>
        <dbReference type="SAM" id="MobiDB-lite"/>
    </source>
</evidence>
<evidence type="ECO:0000256" key="3">
    <source>
        <dbReference type="ARBA" id="ARBA00022741"/>
    </source>
</evidence>
<dbReference type="CDD" id="cd08249">
    <property type="entry name" value="enoyl_reductase_like"/>
    <property type="match status" value="1"/>
</dbReference>
<gene>
    <name evidence="8" type="ORF">EDB81DRAFT_848323</name>
</gene>
<dbReference type="SMART" id="SM00829">
    <property type="entry name" value="PKS_ER"/>
    <property type="match status" value="1"/>
</dbReference>
<dbReference type="Proteomes" id="UP000738349">
    <property type="component" value="Unassembled WGS sequence"/>
</dbReference>
<evidence type="ECO:0000256" key="2">
    <source>
        <dbReference type="ARBA" id="ARBA00011245"/>
    </source>
</evidence>
<evidence type="ECO:0000313" key="8">
    <source>
        <dbReference type="EMBL" id="KAH7116292.1"/>
    </source>
</evidence>
<dbReference type="Gene3D" id="3.40.50.720">
    <property type="entry name" value="NAD(P)-binding Rossmann-like Domain"/>
    <property type="match status" value="1"/>
</dbReference>
<keyword evidence="3" id="KW-0547">Nucleotide-binding</keyword>
<dbReference type="Pfam" id="PF00107">
    <property type="entry name" value="ADH_zinc_N"/>
    <property type="match status" value="1"/>
</dbReference>
<evidence type="ECO:0000259" key="7">
    <source>
        <dbReference type="SMART" id="SM00829"/>
    </source>
</evidence>
<protein>
    <submittedName>
        <fullName evidence="8">Alcohol dehydrogenase GroES-like domain-containing protein</fullName>
    </submittedName>
</protein>
<evidence type="ECO:0000256" key="5">
    <source>
        <dbReference type="ARBA" id="ARBA00023002"/>
    </source>
</evidence>
<proteinExistence type="inferred from homology"/>
<dbReference type="OrthoDB" id="48317at2759"/>
<dbReference type="Pfam" id="PF08240">
    <property type="entry name" value="ADH_N"/>
    <property type="match status" value="1"/>
</dbReference>
<name>A0A9P9DC77_9HYPO</name>
<reference evidence="8" key="1">
    <citation type="journal article" date="2021" name="Nat. Commun.">
        <title>Genetic determinants of endophytism in the Arabidopsis root mycobiome.</title>
        <authorList>
            <person name="Mesny F."/>
            <person name="Miyauchi S."/>
            <person name="Thiergart T."/>
            <person name="Pickel B."/>
            <person name="Atanasova L."/>
            <person name="Karlsson M."/>
            <person name="Huettel B."/>
            <person name="Barry K.W."/>
            <person name="Haridas S."/>
            <person name="Chen C."/>
            <person name="Bauer D."/>
            <person name="Andreopoulos W."/>
            <person name="Pangilinan J."/>
            <person name="LaButti K."/>
            <person name="Riley R."/>
            <person name="Lipzen A."/>
            <person name="Clum A."/>
            <person name="Drula E."/>
            <person name="Henrissat B."/>
            <person name="Kohler A."/>
            <person name="Grigoriev I.V."/>
            <person name="Martin F.M."/>
            <person name="Hacquard S."/>
        </authorList>
    </citation>
    <scope>NUCLEOTIDE SEQUENCE</scope>
    <source>
        <strain evidence="8">MPI-CAGE-AT-0147</strain>
    </source>
</reference>
<comment type="subunit">
    <text evidence="2">Monomer.</text>
</comment>
<keyword evidence="4" id="KW-0521">NADP</keyword>
<sequence>MAQQQTCLIQPPGGLGPPVTSHSYPIPELKEPHDVLVRVSAVALNPTDYKMPEFHHTPNAIMGCDFTGTVVAVGPEVTDVFPGTRLCGSVQGSNPANPDLGSFAEYLVTDRRLLLKVPDSFSDLEAAALGGIGWTTVALVMEDSLGLTGCPSKPAPPREDGSRQPVLIYGGATATGTMACQILSICGYDPIALASDASSGLVKKYGAAMTVPYTSPTCGDTIRSHTKGQLRHAIDCITSPESVRCCLTAIGRTGGRCATLDYAPEEWRTRKAVKIDMPMAYVTTGKEVNLNGVFHRDADITKFHLATRWREEVQVLVDQGRIQCHPPQEVPGRWDGIAKGLEMLKAGQVRGHKLVVRVSWAGNLD</sequence>
<keyword evidence="5" id="KW-0560">Oxidoreductase</keyword>
<dbReference type="InterPro" id="IPR013154">
    <property type="entry name" value="ADH-like_N"/>
</dbReference>
<dbReference type="InterPro" id="IPR047122">
    <property type="entry name" value="Trans-enoyl_RdTase-like"/>
</dbReference>
<comment type="caution">
    <text evidence="8">The sequence shown here is derived from an EMBL/GenBank/DDBJ whole genome shotgun (WGS) entry which is preliminary data.</text>
</comment>